<reference evidence="2 3" key="1">
    <citation type="journal article" date="2015" name="Genome Biol. Evol.">
        <title>Phylogenomic analyses indicate that early fungi evolved digesting cell walls of algal ancestors of land plants.</title>
        <authorList>
            <person name="Chang Y."/>
            <person name="Wang S."/>
            <person name="Sekimoto S."/>
            <person name="Aerts A.L."/>
            <person name="Choi C."/>
            <person name="Clum A."/>
            <person name="LaButti K.M."/>
            <person name="Lindquist E.A."/>
            <person name="Yee Ngan C."/>
            <person name="Ohm R.A."/>
            <person name="Salamov A.A."/>
            <person name="Grigoriev I.V."/>
            <person name="Spatafora J.W."/>
            <person name="Berbee M.L."/>
        </authorList>
    </citation>
    <scope>NUCLEOTIDE SEQUENCE [LARGE SCALE GENOMIC DNA]</scope>
    <source>
        <strain evidence="2 3">JEL478</strain>
    </source>
</reference>
<keyword evidence="3" id="KW-1185">Reference proteome</keyword>
<sequence length="274" mass="29200">MYGHVLLSLNRPTKSGSILPRIFCRPGVLFQMLSLDSPHAPSSSSTRSHADARLDSPILAAPSPAMEPREDAEPESPPPDSPPSFAYQPLLSEVETEPPLPTALRSTAETETTLGEDVSGSDTAGSSPVEVGNEEESEADTFGEFEAAPAVESRVDGGLTGSPSEGTADWKADWSKLPLVQPVSSTAKEPTSSRDTKMSDALTDVIANSHISRPFPHFTTCSTPPPPVAPSEDAQRIMEIMAAMPRLTTPDWAKKVPEGAWLKKFTPKVKGTGR</sequence>
<accession>A0A139AIU5</accession>
<evidence type="ECO:0000313" key="3">
    <source>
        <dbReference type="Proteomes" id="UP000070544"/>
    </source>
</evidence>
<feature type="region of interest" description="Disordered" evidence="1">
    <location>
        <begin position="106"/>
        <end position="197"/>
    </location>
</feature>
<organism evidence="2 3">
    <name type="scientific">Gonapodya prolifera (strain JEL478)</name>
    <name type="common">Monoblepharis prolifera</name>
    <dbReference type="NCBI Taxonomy" id="1344416"/>
    <lineage>
        <taxon>Eukaryota</taxon>
        <taxon>Fungi</taxon>
        <taxon>Fungi incertae sedis</taxon>
        <taxon>Chytridiomycota</taxon>
        <taxon>Chytridiomycota incertae sedis</taxon>
        <taxon>Monoblepharidomycetes</taxon>
        <taxon>Monoblepharidales</taxon>
        <taxon>Gonapodyaceae</taxon>
        <taxon>Gonapodya</taxon>
    </lineage>
</organism>
<gene>
    <name evidence="2" type="ORF">M427DRAFT_43567</name>
</gene>
<evidence type="ECO:0000313" key="2">
    <source>
        <dbReference type="EMBL" id="KXS16484.1"/>
    </source>
</evidence>
<proteinExistence type="predicted"/>
<feature type="compositionally biased region" description="Acidic residues" evidence="1">
    <location>
        <begin position="132"/>
        <end position="143"/>
    </location>
</feature>
<dbReference type="EMBL" id="KQ965752">
    <property type="protein sequence ID" value="KXS16484.1"/>
    <property type="molecule type" value="Genomic_DNA"/>
</dbReference>
<protein>
    <submittedName>
        <fullName evidence="2">Uncharacterized protein</fullName>
    </submittedName>
</protein>
<feature type="region of interest" description="Disordered" evidence="1">
    <location>
        <begin position="37"/>
        <end position="88"/>
    </location>
</feature>
<evidence type="ECO:0000256" key="1">
    <source>
        <dbReference type="SAM" id="MobiDB-lite"/>
    </source>
</evidence>
<dbReference type="OrthoDB" id="5593200at2759"/>
<feature type="compositionally biased region" description="Low complexity" evidence="1">
    <location>
        <begin position="37"/>
        <end position="47"/>
    </location>
</feature>
<dbReference type="AlphaFoldDB" id="A0A139AIU5"/>
<name>A0A139AIU5_GONPJ</name>
<dbReference type="Proteomes" id="UP000070544">
    <property type="component" value="Unassembled WGS sequence"/>
</dbReference>